<sequence length="161" mass="16643">MLVLTTFDVDELVLGAVSAGARGFLLKDSDPGEVVGAIRAIHRGEAVVASQAAPALLAALRRPDVLPEPTDDAPTPDPVDDPAPDAAIASLTPREVEVLRLVGRGRTNAEIATDLFIAQTTVKTHVGNLLLELDTRDRVALVVLAHAVALVATGPGTVALP</sequence>
<dbReference type="SUPFAM" id="SSF46894">
    <property type="entry name" value="C-terminal effector domain of the bipartite response regulators"/>
    <property type="match status" value="1"/>
</dbReference>
<dbReference type="SMART" id="SM00421">
    <property type="entry name" value="HTH_LUXR"/>
    <property type="match status" value="1"/>
</dbReference>
<feature type="domain" description="Response regulatory" evidence="5">
    <location>
        <begin position="1"/>
        <end position="42"/>
    </location>
</feature>
<dbReference type="GO" id="GO:0000160">
    <property type="term" value="P:phosphorelay signal transduction system"/>
    <property type="evidence" value="ECO:0007669"/>
    <property type="project" value="InterPro"/>
</dbReference>
<evidence type="ECO:0000313" key="6">
    <source>
        <dbReference type="EMBL" id="GAB46907.1"/>
    </source>
</evidence>
<dbReference type="Gene3D" id="3.40.50.2300">
    <property type="match status" value="1"/>
</dbReference>
<dbReference type="GO" id="GO:0006355">
    <property type="term" value="P:regulation of DNA-templated transcription"/>
    <property type="evidence" value="ECO:0007669"/>
    <property type="project" value="InterPro"/>
</dbReference>
<dbReference type="InterPro" id="IPR001789">
    <property type="entry name" value="Sig_transdc_resp-reg_receiver"/>
</dbReference>
<comment type="caution">
    <text evidence="2">Lacks conserved residue(s) required for the propagation of feature annotation.</text>
</comment>
<dbReference type="EMBL" id="BAFE01000001">
    <property type="protein sequence ID" value="GAB46907.1"/>
    <property type="molecule type" value="Genomic_DNA"/>
</dbReference>
<dbReference type="CDD" id="cd06170">
    <property type="entry name" value="LuxR_C_like"/>
    <property type="match status" value="1"/>
</dbReference>
<protein>
    <submittedName>
        <fullName evidence="6">Putative two-component response regulator</fullName>
    </submittedName>
</protein>
<dbReference type="InterPro" id="IPR039420">
    <property type="entry name" value="WalR-like"/>
</dbReference>
<dbReference type="AlphaFoldDB" id="H5UME9"/>
<feature type="region of interest" description="Disordered" evidence="3">
    <location>
        <begin position="64"/>
        <end position="86"/>
    </location>
</feature>
<gene>
    <name evidence="6" type="ORF">MOPEL_001_00250</name>
</gene>
<dbReference type="Pfam" id="PF00196">
    <property type="entry name" value="GerE"/>
    <property type="match status" value="1"/>
</dbReference>
<evidence type="ECO:0000256" key="1">
    <source>
        <dbReference type="ARBA" id="ARBA00023125"/>
    </source>
</evidence>
<name>H5UME9_9MICO</name>
<dbReference type="PRINTS" id="PR00038">
    <property type="entry name" value="HTHLUXR"/>
</dbReference>
<proteinExistence type="predicted"/>
<dbReference type="eggNOG" id="COG2197">
    <property type="taxonomic scope" value="Bacteria"/>
</dbReference>
<dbReference type="PANTHER" id="PTHR43214">
    <property type="entry name" value="TWO-COMPONENT RESPONSE REGULATOR"/>
    <property type="match status" value="1"/>
</dbReference>
<dbReference type="InterPro" id="IPR000792">
    <property type="entry name" value="Tscrpt_reg_LuxR_C"/>
</dbReference>
<comment type="caution">
    <text evidence="6">The sequence shown here is derived from an EMBL/GenBank/DDBJ whole genome shotgun (WGS) entry which is preliminary data.</text>
</comment>
<dbReference type="InterPro" id="IPR016032">
    <property type="entry name" value="Sig_transdc_resp-reg_C-effctor"/>
</dbReference>
<dbReference type="PROSITE" id="PS50110">
    <property type="entry name" value="RESPONSE_REGULATORY"/>
    <property type="match status" value="1"/>
</dbReference>
<reference evidence="6 7" key="1">
    <citation type="submission" date="2012-02" db="EMBL/GenBank/DDBJ databases">
        <title>Whole genome shotgun sequence of Mobilicoccus pelagius NBRC 104925.</title>
        <authorList>
            <person name="Yoshida Y."/>
            <person name="Hosoyama A."/>
            <person name="Tsuchikane K."/>
            <person name="Katsumata H."/>
            <person name="Yamazaki S."/>
            <person name="Fujita N."/>
        </authorList>
    </citation>
    <scope>NUCLEOTIDE SEQUENCE [LARGE SCALE GENOMIC DNA]</scope>
    <source>
        <strain evidence="6 7">NBRC 104925</strain>
    </source>
</reference>
<dbReference type="GO" id="GO:0003677">
    <property type="term" value="F:DNA binding"/>
    <property type="evidence" value="ECO:0007669"/>
    <property type="project" value="UniProtKB-KW"/>
</dbReference>
<dbReference type="PROSITE" id="PS50043">
    <property type="entry name" value="HTH_LUXR_2"/>
    <property type="match status" value="1"/>
</dbReference>
<evidence type="ECO:0000256" key="3">
    <source>
        <dbReference type="SAM" id="MobiDB-lite"/>
    </source>
</evidence>
<evidence type="ECO:0000259" key="4">
    <source>
        <dbReference type="PROSITE" id="PS50043"/>
    </source>
</evidence>
<keyword evidence="1" id="KW-0238">DNA-binding</keyword>
<organism evidence="6 7">
    <name type="scientific">Mobilicoccus pelagius NBRC 104925</name>
    <dbReference type="NCBI Taxonomy" id="1089455"/>
    <lineage>
        <taxon>Bacteria</taxon>
        <taxon>Bacillati</taxon>
        <taxon>Actinomycetota</taxon>
        <taxon>Actinomycetes</taxon>
        <taxon>Micrococcales</taxon>
        <taxon>Dermatophilaceae</taxon>
        <taxon>Mobilicoccus</taxon>
    </lineage>
</organism>
<evidence type="ECO:0000313" key="7">
    <source>
        <dbReference type="Proteomes" id="UP000004367"/>
    </source>
</evidence>
<accession>H5UME9</accession>
<dbReference type="Proteomes" id="UP000004367">
    <property type="component" value="Unassembled WGS sequence"/>
</dbReference>
<evidence type="ECO:0000259" key="5">
    <source>
        <dbReference type="PROSITE" id="PS50110"/>
    </source>
</evidence>
<dbReference type="STRING" id="1089455.MOPEL_001_00250"/>
<keyword evidence="7" id="KW-1185">Reference proteome</keyword>
<evidence type="ECO:0000256" key="2">
    <source>
        <dbReference type="PROSITE-ProRule" id="PRU00169"/>
    </source>
</evidence>
<dbReference type="SUPFAM" id="SSF52172">
    <property type="entry name" value="CheY-like"/>
    <property type="match status" value="1"/>
</dbReference>
<dbReference type="InterPro" id="IPR011006">
    <property type="entry name" value="CheY-like_superfamily"/>
</dbReference>
<feature type="domain" description="HTH luxR-type" evidence="4">
    <location>
        <begin position="84"/>
        <end position="149"/>
    </location>
</feature>
<dbReference type="PANTHER" id="PTHR43214:SF43">
    <property type="entry name" value="TWO-COMPONENT RESPONSE REGULATOR"/>
    <property type="match status" value="1"/>
</dbReference>